<feature type="compositionally biased region" description="Polar residues" evidence="1">
    <location>
        <begin position="15"/>
        <end position="26"/>
    </location>
</feature>
<dbReference type="Proteomes" id="UP001153269">
    <property type="component" value="Unassembled WGS sequence"/>
</dbReference>
<sequence length="184" mass="20214">MCSLQAVESREGGRPQTNRNIIQVSESKGRDQLGGERRDKHQLRLSGETIPPIPQEMRGDKPRPVDEREKRGEDTGKGNRRGGGGMAEEEATETMRHRRTMRCPLTLEMRNFTSFQFQWASFPSALRLSLERTIVREALLRLQPGAETCERGNAAAAAGGLALGCNVGVSVGGDATEGHRLVAF</sequence>
<organism evidence="2 3">
    <name type="scientific">Pleuronectes platessa</name>
    <name type="common">European plaice</name>
    <dbReference type="NCBI Taxonomy" id="8262"/>
    <lineage>
        <taxon>Eukaryota</taxon>
        <taxon>Metazoa</taxon>
        <taxon>Chordata</taxon>
        <taxon>Craniata</taxon>
        <taxon>Vertebrata</taxon>
        <taxon>Euteleostomi</taxon>
        <taxon>Actinopterygii</taxon>
        <taxon>Neopterygii</taxon>
        <taxon>Teleostei</taxon>
        <taxon>Neoteleostei</taxon>
        <taxon>Acanthomorphata</taxon>
        <taxon>Carangaria</taxon>
        <taxon>Pleuronectiformes</taxon>
        <taxon>Pleuronectoidei</taxon>
        <taxon>Pleuronectidae</taxon>
        <taxon>Pleuronectes</taxon>
    </lineage>
</organism>
<evidence type="ECO:0000256" key="1">
    <source>
        <dbReference type="SAM" id="MobiDB-lite"/>
    </source>
</evidence>
<accession>A0A9N7YNX3</accession>
<dbReference type="EMBL" id="CADEAL010001408">
    <property type="protein sequence ID" value="CAB1432136.1"/>
    <property type="molecule type" value="Genomic_DNA"/>
</dbReference>
<protein>
    <submittedName>
        <fullName evidence="2">Uncharacterized protein</fullName>
    </submittedName>
</protein>
<feature type="compositionally biased region" description="Basic and acidic residues" evidence="1">
    <location>
        <begin position="27"/>
        <end position="39"/>
    </location>
</feature>
<reference evidence="2" key="1">
    <citation type="submission" date="2020-03" db="EMBL/GenBank/DDBJ databases">
        <authorList>
            <person name="Weist P."/>
        </authorList>
    </citation>
    <scope>NUCLEOTIDE SEQUENCE</scope>
</reference>
<feature type="compositionally biased region" description="Basic and acidic residues" evidence="1">
    <location>
        <begin position="57"/>
        <end position="77"/>
    </location>
</feature>
<name>A0A9N7YNX3_PLEPL</name>
<proteinExistence type="predicted"/>
<evidence type="ECO:0000313" key="3">
    <source>
        <dbReference type="Proteomes" id="UP001153269"/>
    </source>
</evidence>
<dbReference type="AlphaFoldDB" id="A0A9N7YNX3"/>
<comment type="caution">
    <text evidence="2">The sequence shown here is derived from an EMBL/GenBank/DDBJ whole genome shotgun (WGS) entry which is preliminary data.</text>
</comment>
<gene>
    <name evidence="2" type="ORF">PLEPLA_LOCUS20193</name>
</gene>
<evidence type="ECO:0000313" key="2">
    <source>
        <dbReference type="EMBL" id="CAB1432136.1"/>
    </source>
</evidence>
<keyword evidence="3" id="KW-1185">Reference proteome</keyword>
<feature type="region of interest" description="Disordered" evidence="1">
    <location>
        <begin position="1"/>
        <end position="97"/>
    </location>
</feature>